<dbReference type="EMBL" id="CACVKT020010480">
    <property type="protein sequence ID" value="CAC5426858.1"/>
    <property type="molecule type" value="Genomic_DNA"/>
</dbReference>
<proteinExistence type="predicted"/>
<protein>
    <submittedName>
        <fullName evidence="2">Uncharacterized protein</fullName>
    </submittedName>
</protein>
<sequence>MQQKEQNFCTLKQKQAAERVEDALKNLRVLADKPKITSPSLLLASMEVQVECVLKAGHIDTDFFCKALQACRQYETNPDICSLCLKLLGSNDDKKISAAIAEWVKTKKHKPTIVDRDEQPPPAQNKPSYSFWTESSKDICITGVTLIAQSTMKSYKTFDYKTTQSLIANEERRLKAVERLIVEKQRLTFAMESERLAIERQRFYIEQQEQQLYMAQMNINFAQMGVRVIEQQTLNIPDDI</sequence>
<accession>A0A6J8F1M6</accession>
<keyword evidence="3" id="KW-1185">Reference proteome</keyword>
<organism evidence="2 3">
    <name type="scientific">Mytilus coruscus</name>
    <name type="common">Sea mussel</name>
    <dbReference type="NCBI Taxonomy" id="42192"/>
    <lineage>
        <taxon>Eukaryota</taxon>
        <taxon>Metazoa</taxon>
        <taxon>Spiralia</taxon>
        <taxon>Lophotrochozoa</taxon>
        <taxon>Mollusca</taxon>
        <taxon>Bivalvia</taxon>
        <taxon>Autobranchia</taxon>
        <taxon>Pteriomorphia</taxon>
        <taxon>Mytilida</taxon>
        <taxon>Mytiloidea</taxon>
        <taxon>Mytilidae</taxon>
        <taxon>Mytilinae</taxon>
        <taxon>Mytilus</taxon>
    </lineage>
</organism>
<evidence type="ECO:0000256" key="1">
    <source>
        <dbReference type="SAM" id="Coils"/>
    </source>
</evidence>
<dbReference type="AlphaFoldDB" id="A0A6J8F1M6"/>
<reference evidence="2 3" key="1">
    <citation type="submission" date="2020-06" db="EMBL/GenBank/DDBJ databases">
        <authorList>
            <person name="Li R."/>
            <person name="Bekaert M."/>
        </authorList>
    </citation>
    <scope>NUCLEOTIDE SEQUENCE [LARGE SCALE GENOMIC DNA]</scope>
    <source>
        <strain evidence="3">wild</strain>
    </source>
</reference>
<keyword evidence="1" id="KW-0175">Coiled coil</keyword>
<feature type="coiled-coil region" evidence="1">
    <location>
        <begin position="160"/>
        <end position="187"/>
    </location>
</feature>
<evidence type="ECO:0000313" key="2">
    <source>
        <dbReference type="EMBL" id="CAC5426858.1"/>
    </source>
</evidence>
<evidence type="ECO:0000313" key="3">
    <source>
        <dbReference type="Proteomes" id="UP000507470"/>
    </source>
</evidence>
<dbReference type="Proteomes" id="UP000507470">
    <property type="component" value="Unassembled WGS sequence"/>
</dbReference>
<name>A0A6J8F1M6_MYTCO</name>
<gene>
    <name evidence="2" type="ORF">MCOR_58526</name>
</gene>
<dbReference type="OrthoDB" id="6156311at2759"/>